<name>A0A9D4ZLU5_ADICA</name>
<accession>A0A9D4ZLU5</accession>
<gene>
    <name evidence="2" type="ORF">GOP47_0005708</name>
</gene>
<reference evidence="2 3" key="1">
    <citation type="submission" date="2021-01" db="EMBL/GenBank/DDBJ databases">
        <title>Adiantum capillus-veneris genome.</title>
        <authorList>
            <person name="Fang Y."/>
            <person name="Liao Q."/>
        </authorList>
    </citation>
    <scope>NUCLEOTIDE SEQUENCE [LARGE SCALE GENOMIC DNA]</scope>
    <source>
        <strain evidence="2">H3</strain>
        <tissue evidence="2">Leaf</tissue>
    </source>
</reference>
<dbReference type="AlphaFoldDB" id="A0A9D4ZLU5"/>
<feature type="compositionally biased region" description="Polar residues" evidence="1">
    <location>
        <begin position="1"/>
        <end position="13"/>
    </location>
</feature>
<evidence type="ECO:0000313" key="3">
    <source>
        <dbReference type="Proteomes" id="UP000886520"/>
    </source>
</evidence>
<organism evidence="2 3">
    <name type="scientific">Adiantum capillus-veneris</name>
    <name type="common">Maidenhair fern</name>
    <dbReference type="NCBI Taxonomy" id="13818"/>
    <lineage>
        <taxon>Eukaryota</taxon>
        <taxon>Viridiplantae</taxon>
        <taxon>Streptophyta</taxon>
        <taxon>Embryophyta</taxon>
        <taxon>Tracheophyta</taxon>
        <taxon>Polypodiopsida</taxon>
        <taxon>Polypodiidae</taxon>
        <taxon>Polypodiales</taxon>
        <taxon>Pteridineae</taxon>
        <taxon>Pteridaceae</taxon>
        <taxon>Vittarioideae</taxon>
        <taxon>Adiantum</taxon>
    </lineage>
</organism>
<evidence type="ECO:0000256" key="1">
    <source>
        <dbReference type="SAM" id="MobiDB-lite"/>
    </source>
</evidence>
<comment type="caution">
    <text evidence="2">The sequence shown here is derived from an EMBL/GenBank/DDBJ whole genome shotgun (WGS) entry which is preliminary data.</text>
</comment>
<keyword evidence="3" id="KW-1185">Reference proteome</keyword>
<dbReference type="EMBL" id="JABFUD020000005">
    <property type="protein sequence ID" value="KAI5080229.1"/>
    <property type="molecule type" value="Genomic_DNA"/>
</dbReference>
<dbReference type="Proteomes" id="UP000886520">
    <property type="component" value="Chromosome 5"/>
</dbReference>
<sequence>MSTDSTSACNQQLIVHAGNPNRRSRALRKTSPDSDSSNEDEETRRHFKNLHPRCSFCRDNVTNFRYFNNMRKAGCGQPRYHCNACGKDFTWHGKCSKSTISTRAAPIQYSKADRLQLSTGRKSVSRVVTGRAAEAPESCHQQENLQDNSSVYDESRSMECASLMSLDDEQSEHVYESGEELMSLSESSVECALMSLDDGIYTVGLDTFNEIMKRTYMQQPEFDPFNCTNIDPQYHQCLSIIDQFIYCSRVS</sequence>
<protein>
    <recommendedName>
        <fullName evidence="4">Dof-type domain-containing protein</fullName>
    </recommendedName>
</protein>
<feature type="region of interest" description="Disordered" evidence="1">
    <location>
        <begin position="1"/>
        <end position="45"/>
    </location>
</feature>
<evidence type="ECO:0000313" key="2">
    <source>
        <dbReference type="EMBL" id="KAI5080229.1"/>
    </source>
</evidence>
<evidence type="ECO:0008006" key="4">
    <source>
        <dbReference type="Google" id="ProtNLM"/>
    </source>
</evidence>
<proteinExistence type="predicted"/>